<organism evidence="2 3">
    <name type="scientific">Caminibacter mediatlanticus TB-2</name>
    <dbReference type="NCBI Taxonomy" id="391592"/>
    <lineage>
        <taxon>Bacteria</taxon>
        <taxon>Pseudomonadati</taxon>
        <taxon>Campylobacterota</taxon>
        <taxon>Epsilonproteobacteria</taxon>
        <taxon>Nautiliales</taxon>
        <taxon>Nautiliaceae</taxon>
        <taxon>Caminibacter</taxon>
    </lineage>
</organism>
<evidence type="ECO:0000259" key="1">
    <source>
        <dbReference type="PROSITE" id="PS50883"/>
    </source>
</evidence>
<dbReference type="RefSeq" id="WP_138323278.1">
    <property type="nucleotide sequence ID" value="NZ_CP040463.1"/>
</dbReference>
<dbReference type="PANTHER" id="PTHR33121:SF71">
    <property type="entry name" value="OXYGEN SENSOR PROTEIN DOSP"/>
    <property type="match status" value="1"/>
</dbReference>
<dbReference type="CDD" id="cd01948">
    <property type="entry name" value="EAL"/>
    <property type="match status" value="1"/>
</dbReference>
<accession>A0ABX5V8B2</accession>
<reference evidence="2 3" key="1">
    <citation type="submission" date="2019-05" db="EMBL/GenBank/DDBJ databases">
        <title>A comparative analysis of the Nautiliaceae.</title>
        <authorList>
            <person name="Grosche A."/>
            <person name="Smedile F."/>
            <person name="Vetriani C."/>
        </authorList>
    </citation>
    <scope>NUCLEOTIDE SEQUENCE [LARGE SCALE GENOMIC DNA]</scope>
    <source>
        <strain evidence="2 3">TB-2</strain>
    </source>
</reference>
<proteinExistence type="predicted"/>
<evidence type="ECO:0000313" key="3">
    <source>
        <dbReference type="Proteomes" id="UP000306825"/>
    </source>
</evidence>
<dbReference type="EMBL" id="CP040463">
    <property type="protein sequence ID" value="QCT94513.1"/>
    <property type="molecule type" value="Genomic_DNA"/>
</dbReference>
<dbReference type="PANTHER" id="PTHR33121">
    <property type="entry name" value="CYCLIC DI-GMP PHOSPHODIESTERASE PDEF"/>
    <property type="match status" value="1"/>
</dbReference>
<evidence type="ECO:0000313" key="2">
    <source>
        <dbReference type="EMBL" id="QCT94513.1"/>
    </source>
</evidence>
<dbReference type="Proteomes" id="UP000306825">
    <property type="component" value="Chromosome"/>
</dbReference>
<dbReference type="InterPro" id="IPR001633">
    <property type="entry name" value="EAL_dom"/>
</dbReference>
<keyword evidence="3" id="KW-1185">Reference proteome</keyword>
<sequence>MLEENQIIENIFPVYQAIIDINKSSLHNNKYEIIKYEALLRSKLNNKTIYPNEILNNSNINKRDITKNMFLKILDDIKKYKINISFNISISDLLNKKLIELIYSSIDDTIENNKIAKFLTFEFIEEEEIMANKIVVKEFIKNIHMIGSKVALDDFGKGYATFGPLIEFEFDIIKLDEILVKNFLQDPKKYYLLDTLINMFNKLGIKVVAEYIERVSEFNSAQYIGCHYGQGYCIAKPQTIINYFNNNIERECLNDY</sequence>
<dbReference type="Gene3D" id="3.20.20.450">
    <property type="entry name" value="EAL domain"/>
    <property type="match status" value="1"/>
</dbReference>
<protein>
    <submittedName>
        <fullName evidence="2">EAL domain-containing protein</fullName>
    </submittedName>
</protein>
<name>A0ABX5V8B2_9BACT</name>
<dbReference type="PROSITE" id="PS50883">
    <property type="entry name" value="EAL"/>
    <property type="match status" value="1"/>
</dbReference>
<gene>
    <name evidence="2" type="ORF">FE773_04770</name>
</gene>
<dbReference type="Pfam" id="PF00563">
    <property type="entry name" value="EAL"/>
    <property type="match status" value="1"/>
</dbReference>
<feature type="domain" description="EAL" evidence="1">
    <location>
        <begin position="1"/>
        <end position="251"/>
    </location>
</feature>
<dbReference type="InterPro" id="IPR050706">
    <property type="entry name" value="Cyclic-di-GMP_PDE-like"/>
</dbReference>
<dbReference type="InterPro" id="IPR035919">
    <property type="entry name" value="EAL_sf"/>
</dbReference>
<dbReference type="SUPFAM" id="SSF141868">
    <property type="entry name" value="EAL domain-like"/>
    <property type="match status" value="1"/>
</dbReference>
<dbReference type="SMART" id="SM00052">
    <property type="entry name" value="EAL"/>
    <property type="match status" value="1"/>
</dbReference>